<feature type="chain" id="PRO_5032368137" evidence="1">
    <location>
        <begin position="18"/>
        <end position="139"/>
    </location>
</feature>
<gene>
    <name evidence="2" type="primary">wdr75</name>
    <name evidence="2" type="ORF">SPIL2461_LOCUS20234</name>
</gene>
<dbReference type="EMBL" id="CAJNIZ010045199">
    <property type="protein sequence ID" value="CAE7713257.1"/>
    <property type="molecule type" value="Genomic_DNA"/>
</dbReference>
<evidence type="ECO:0000313" key="3">
    <source>
        <dbReference type="Proteomes" id="UP000649617"/>
    </source>
</evidence>
<name>A0A812X140_SYMPI</name>
<keyword evidence="3" id="KW-1185">Reference proteome</keyword>
<proteinExistence type="predicted"/>
<evidence type="ECO:0000313" key="2">
    <source>
        <dbReference type="EMBL" id="CAE7713257.1"/>
    </source>
</evidence>
<comment type="caution">
    <text evidence="2">The sequence shown here is derived from an EMBL/GenBank/DDBJ whole genome shotgun (WGS) entry which is preliminary data.</text>
</comment>
<accession>A0A812X140</accession>
<organism evidence="2 3">
    <name type="scientific">Symbiodinium pilosum</name>
    <name type="common">Dinoflagellate</name>
    <dbReference type="NCBI Taxonomy" id="2952"/>
    <lineage>
        <taxon>Eukaryota</taxon>
        <taxon>Sar</taxon>
        <taxon>Alveolata</taxon>
        <taxon>Dinophyceae</taxon>
        <taxon>Suessiales</taxon>
        <taxon>Symbiodiniaceae</taxon>
        <taxon>Symbiodinium</taxon>
    </lineage>
</organism>
<protein>
    <submittedName>
        <fullName evidence="2">Wdr75 protein</fullName>
    </submittedName>
</protein>
<evidence type="ECO:0000256" key="1">
    <source>
        <dbReference type="SAM" id="SignalP"/>
    </source>
</evidence>
<feature type="signal peptide" evidence="1">
    <location>
        <begin position="1"/>
        <end position="17"/>
    </location>
</feature>
<reference evidence="2" key="1">
    <citation type="submission" date="2021-02" db="EMBL/GenBank/DDBJ databases">
        <authorList>
            <person name="Dougan E. K."/>
            <person name="Rhodes N."/>
            <person name="Thang M."/>
            <person name="Chan C."/>
        </authorList>
    </citation>
    <scope>NUCLEOTIDE SEQUENCE</scope>
</reference>
<dbReference type="Proteomes" id="UP000649617">
    <property type="component" value="Unassembled WGS sequence"/>
</dbReference>
<dbReference type="AlphaFoldDB" id="A0A812X140"/>
<keyword evidence="1" id="KW-0732">Signal</keyword>
<dbReference type="OrthoDB" id="4096at2759"/>
<sequence length="139" mass="15465">MPALSLLMFSLILGVESFPEFPKSWGSPPRMMTMDYVPLAGGYGHGSSSLSSWIYGKIQEDISTGQPQFPPAFGPPPEAQTRDLRVLPFGYGHGSGTLVAWLEKNAKEVFRENPQDFDSWETVLRKRAKKSLRSSEVTK</sequence>